<dbReference type="Proteomes" id="UP000629619">
    <property type="component" value="Unassembled WGS sequence"/>
</dbReference>
<reference evidence="4" key="1">
    <citation type="submission" date="2021-01" db="EMBL/GenBank/DDBJ databases">
        <title>Whole genome shotgun sequence of Actinoplanes siamensis NBRC 109076.</title>
        <authorList>
            <person name="Komaki H."/>
            <person name="Tamura T."/>
        </authorList>
    </citation>
    <scope>NUCLEOTIDE SEQUENCE</scope>
    <source>
        <strain evidence="4">NBRC 109076</strain>
    </source>
</reference>
<keyword evidence="1" id="KW-0808">Transferase</keyword>
<evidence type="ECO:0000313" key="4">
    <source>
        <dbReference type="EMBL" id="GIF03572.1"/>
    </source>
</evidence>
<evidence type="ECO:0000259" key="3">
    <source>
        <dbReference type="PROSITE" id="PS51186"/>
    </source>
</evidence>
<gene>
    <name evidence="4" type="ORF">Asi03nite_11100</name>
</gene>
<dbReference type="SUPFAM" id="SSF55729">
    <property type="entry name" value="Acyl-CoA N-acyltransferases (Nat)"/>
    <property type="match status" value="1"/>
</dbReference>
<comment type="caution">
    <text evidence="4">The sequence shown here is derived from an EMBL/GenBank/DDBJ whole genome shotgun (WGS) entry which is preliminary data.</text>
</comment>
<feature type="domain" description="N-acetyltransferase" evidence="3">
    <location>
        <begin position="15"/>
        <end position="169"/>
    </location>
</feature>
<dbReference type="EMBL" id="BOMW01000012">
    <property type="protein sequence ID" value="GIF03572.1"/>
    <property type="molecule type" value="Genomic_DNA"/>
</dbReference>
<dbReference type="GO" id="GO:0016747">
    <property type="term" value="F:acyltransferase activity, transferring groups other than amino-acyl groups"/>
    <property type="evidence" value="ECO:0007669"/>
    <property type="project" value="InterPro"/>
</dbReference>
<protein>
    <submittedName>
        <fullName evidence="4">N-acetyltransferase</fullName>
    </submittedName>
</protein>
<dbReference type="AlphaFoldDB" id="A0A919N387"/>
<keyword evidence="5" id="KW-1185">Reference proteome</keyword>
<dbReference type="PROSITE" id="PS51186">
    <property type="entry name" value="GNAT"/>
    <property type="match status" value="1"/>
</dbReference>
<keyword evidence="2" id="KW-0012">Acyltransferase</keyword>
<evidence type="ECO:0000256" key="1">
    <source>
        <dbReference type="ARBA" id="ARBA00022679"/>
    </source>
</evidence>
<name>A0A919N387_9ACTN</name>
<dbReference type="InterPro" id="IPR016181">
    <property type="entry name" value="Acyl_CoA_acyltransferase"/>
</dbReference>
<evidence type="ECO:0000313" key="5">
    <source>
        <dbReference type="Proteomes" id="UP000629619"/>
    </source>
</evidence>
<accession>A0A919N387</accession>
<dbReference type="Gene3D" id="3.40.630.30">
    <property type="match status" value="1"/>
</dbReference>
<evidence type="ECO:0000256" key="2">
    <source>
        <dbReference type="ARBA" id="ARBA00023315"/>
    </source>
</evidence>
<sequence>MAGLAGAPPASVSGVRIRRATSADAAELVRLRAVLLRGFEDSGWNDDWRAPARETLRDQLGRAEPRLAAFVVDRPAGNGLAACAVGNIEQRLGGPGNPGGRVGYVYNVVTDPDMRRRGYSRGCVTALIEWFREHRVRAVDLRASADGEPLYTSLGFRRGAEAGMRLRLS</sequence>
<dbReference type="PANTHER" id="PTHR43877">
    <property type="entry name" value="AMINOALKYLPHOSPHONATE N-ACETYLTRANSFERASE-RELATED-RELATED"/>
    <property type="match status" value="1"/>
</dbReference>
<organism evidence="4 5">
    <name type="scientific">Actinoplanes siamensis</name>
    <dbReference type="NCBI Taxonomy" id="1223317"/>
    <lineage>
        <taxon>Bacteria</taxon>
        <taxon>Bacillati</taxon>
        <taxon>Actinomycetota</taxon>
        <taxon>Actinomycetes</taxon>
        <taxon>Micromonosporales</taxon>
        <taxon>Micromonosporaceae</taxon>
        <taxon>Actinoplanes</taxon>
    </lineage>
</organism>
<dbReference type="InterPro" id="IPR000182">
    <property type="entry name" value="GNAT_dom"/>
</dbReference>
<dbReference type="CDD" id="cd04301">
    <property type="entry name" value="NAT_SF"/>
    <property type="match status" value="1"/>
</dbReference>
<dbReference type="InterPro" id="IPR050832">
    <property type="entry name" value="Bact_Acetyltransf"/>
</dbReference>
<dbReference type="Pfam" id="PF00583">
    <property type="entry name" value="Acetyltransf_1"/>
    <property type="match status" value="1"/>
</dbReference>
<proteinExistence type="predicted"/>